<gene>
    <name evidence="1" type="ORF">LCGC14_2782550</name>
</gene>
<feature type="non-terminal residue" evidence="1">
    <location>
        <position position="1"/>
    </location>
</feature>
<reference evidence="1" key="1">
    <citation type="journal article" date="2015" name="Nature">
        <title>Complex archaea that bridge the gap between prokaryotes and eukaryotes.</title>
        <authorList>
            <person name="Spang A."/>
            <person name="Saw J.H."/>
            <person name="Jorgensen S.L."/>
            <person name="Zaremba-Niedzwiedzka K."/>
            <person name="Martijn J."/>
            <person name="Lind A.E."/>
            <person name="van Eijk R."/>
            <person name="Schleper C."/>
            <person name="Guy L."/>
            <person name="Ettema T.J."/>
        </authorList>
    </citation>
    <scope>NUCLEOTIDE SEQUENCE</scope>
</reference>
<sequence>YNTNFNVKKFNLQFDEIRKEARKKADKLVGDTEHNSKKE</sequence>
<name>A0A0F8ZEZ5_9ZZZZ</name>
<comment type="caution">
    <text evidence="1">The sequence shown here is derived from an EMBL/GenBank/DDBJ whole genome shotgun (WGS) entry which is preliminary data.</text>
</comment>
<protein>
    <submittedName>
        <fullName evidence="1">Uncharacterized protein</fullName>
    </submittedName>
</protein>
<accession>A0A0F8ZEZ5</accession>
<dbReference type="AlphaFoldDB" id="A0A0F8ZEZ5"/>
<dbReference type="EMBL" id="LAZR01051740">
    <property type="protein sequence ID" value="KKK84515.1"/>
    <property type="molecule type" value="Genomic_DNA"/>
</dbReference>
<organism evidence="1">
    <name type="scientific">marine sediment metagenome</name>
    <dbReference type="NCBI Taxonomy" id="412755"/>
    <lineage>
        <taxon>unclassified sequences</taxon>
        <taxon>metagenomes</taxon>
        <taxon>ecological metagenomes</taxon>
    </lineage>
</organism>
<proteinExistence type="predicted"/>
<evidence type="ECO:0000313" key="1">
    <source>
        <dbReference type="EMBL" id="KKK84515.1"/>
    </source>
</evidence>